<accession>A0ABN8P5P3</accession>
<evidence type="ECO:0000313" key="2">
    <source>
        <dbReference type="Proteomes" id="UP001159405"/>
    </source>
</evidence>
<gene>
    <name evidence="1" type="ORF">PLOB_00037105</name>
</gene>
<dbReference type="Proteomes" id="UP001159405">
    <property type="component" value="Unassembled WGS sequence"/>
</dbReference>
<sequence length="118" mass="12848">MQSSVMTEGRPYVTGRDPVGCYSRDINYTGASLPQLASLTKVSWHCEQFINFECNVSMFFMGGPWTWWGSHDSAKMTCWGGASVNGKCACGMTSSCAFSSLICNCDVNDQDDVKTAVS</sequence>
<evidence type="ECO:0000313" key="1">
    <source>
        <dbReference type="EMBL" id="CAH3133876.1"/>
    </source>
</evidence>
<proteinExistence type="predicted"/>
<name>A0ABN8P5P3_9CNID</name>
<protein>
    <submittedName>
        <fullName evidence="1">Uncharacterized protein</fullName>
    </submittedName>
</protein>
<organism evidence="1 2">
    <name type="scientific">Porites lobata</name>
    <dbReference type="NCBI Taxonomy" id="104759"/>
    <lineage>
        <taxon>Eukaryota</taxon>
        <taxon>Metazoa</taxon>
        <taxon>Cnidaria</taxon>
        <taxon>Anthozoa</taxon>
        <taxon>Hexacorallia</taxon>
        <taxon>Scleractinia</taxon>
        <taxon>Fungiina</taxon>
        <taxon>Poritidae</taxon>
        <taxon>Porites</taxon>
    </lineage>
</organism>
<dbReference type="EMBL" id="CALNXK010000053">
    <property type="protein sequence ID" value="CAH3133876.1"/>
    <property type="molecule type" value="Genomic_DNA"/>
</dbReference>
<keyword evidence="2" id="KW-1185">Reference proteome</keyword>
<comment type="caution">
    <text evidence="1">The sequence shown here is derived from an EMBL/GenBank/DDBJ whole genome shotgun (WGS) entry which is preliminary data.</text>
</comment>
<dbReference type="Gene3D" id="2.60.120.1000">
    <property type="match status" value="1"/>
</dbReference>
<reference evidence="1 2" key="1">
    <citation type="submission" date="2022-05" db="EMBL/GenBank/DDBJ databases">
        <authorList>
            <consortium name="Genoscope - CEA"/>
            <person name="William W."/>
        </authorList>
    </citation>
    <scope>NUCLEOTIDE SEQUENCE [LARGE SCALE GENOMIC DNA]</scope>
</reference>